<comment type="caution">
    <text evidence="4">The sequence shown here is derived from an EMBL/GenBank/DDBJ whole genome shotgun (WGS) entry which is preliminary data.</text>
</comment>
<dbReference type="Proteomes" id="UP001107558">
    <property type="component" value="Chromosome 3"/>
</dbReference>
<dbReference type="InterPro" id="IPR005225">
    <property type="entry name" value="Small_GTP-bd"/>
</dbReference>
<organism evidence="4 5">
    <name type="scientific">Polypedilum vanderplanki</name>
    <name type="common">Sleeping chironomid midge</name>
    <dbReference type="NCBI Taxonomy" id="319348"/>
    <lineage>
        <taxon>Eukaryota</taxon>
        <taxon>Metazoa</taxon>
        <taxon>Ecdysozoa</taxon>
        <taxon>Arthropoda</taxon>
        <taxon>Hexapoda</taxon>
        <taxon>Insecta</taxon>
        <taxon>Pterygota</taxon>
        <taxon>Neoptera</taxon>
        <taxon>Endopterygota</taxon>
        <taxon>Diptera</taxon>
        <taxon>Nematocera</taxon>
        <taxon>Chironomoidea</taxon>
        <taxon>Chironomidae</taxon>
        <taxon>Chironominae</taxon>
        <taxon>Polypedilum</taxon>
        <taxon>Polypedilum</taxon>
    </lineage>
</organism>
<evidence type="ECO:0000256" key="1">
    <source>
        <dbReference type="ARBA" id="ARBA00006270"/>
    </source>
</evidence>
<feature type="compositionally biased region" description="Polar residues" evidence="3">
    <location>
        <begin position="212"/>
        <end position="230"/>
    </location>
</feature>
<feature type="region of interest" description="Disordered" evidence="3">
    <location>
        <begin position="184"/>
        <end position="230"/>
    </location>
</feature>
<comment type="similarity">
    <text evidence="1">Belongs to the small GTPase superfamily. Rab family.</text>
</comment>
<evidence type="ECO:0000256" key="2">
    <source>
        <dbReference type="ARBA" id="ARBA00022741"/>
    </source>
</evidence>
<dbReference type="PROSITE" id="PS51419">
    <property type="entry name" value="RAB"/>
    <property type="match status" value="1"/>
</dbReference>
<dbReference type="SUPFAM" id="SSF52540">
    <property type="entry name" value="P-loop containing nucleoside triphosphate hydrolases"/>
    <property type="match status" value="1"/>
</dbReference>
<sequence length="230" mass="26112">MLSDGTSTNYTFKIVLLGEGKVGKTSIIMRFVHDQFNKQHQQTIQAAFLNKKINFEYDDNRQVRCSLNICDTAGQEIFHSLGPIYYRGSNGAILVYDISNQDSFEKIKMWIKELKKVVGDDIACVIVGNKIDLVKDGKIQYDISPHLEYAKSQNALHFLTSAKHNENIDELFLEISKQMIKAHDEKQTANATLNRSNSMRRRLRVEDENTQNDESGVNTQSGNSSRCCGI</sequence>
<evidence type="ECO:0000313" key="5">
    <source>
        <dbReference type="Proteomes" id="UP001107558"/>
    </source>
</evidence>
<reference evidence="4" key="1">
    <citation type="submission" date="2021-03" db="EMBL/GenBank/DDBJ databases">
        <title>Chromosome level genome of the anhydrobiotic midge Polypedilum vanderplanki.</title>
        <authorList>
            <person name="Yoshida Y."/>
            <person name="Kikawada T."/>
            <person name="Gusev O."/>
        </authorList>
    </citation>
    <scope>NUCLEOTIDE SEQUENCE</scope>
    <source>
        <strain evidence="4">NIAS01</strain>
        <tissue evidence="4">Whole body or cell culture</tissue>
    </source>
</reference>
<gene>
    <name evidence="4" type="ORF">PVAND_004006</name>
</gene>
<protein>
    <recommendedName>
        <fullName evidence="6">Ras-related protein Rab-21</fullName>
    </recommendedName>
</protein>
<dbReference type="PROSITE" id="PS51421">
    <property type="entry name" value="RAS"/>
    <property type="match status" value="1"/>
</dbReference>
<dbReference type="GO" id="GO:0005525">
    <property type="term" value="F:GTP binding"/>
    <property type="evidence" value="ECO:0007669"/>
    <property type="project" value="InterPro"/>
</dbReference>
<dbReference type="SMART" id="SM00175">
    <property type="entry name" value="RAB"/>
    <property type="match status" value="1"/>
</dbReference>
<dbReference type="GO" id="GO:0003924">
    <property type="term" value="F:GTPase activity"/>
    <property type="evidence" value="ECO:0007669"/>
    <property type="project" value="InterPro"/>
</dbReference>
<evidence type="ECO:0000256" key="3">
    <source>
        <dbReference type="SAM" id="MobiDB-lite"/>
    </source>
</evidence>
<dbReference type="PRINTS" id="PR00449">
    <property type="entry name" value="RASTRNSFRMNG"/>
</dbReference>
<keyword evidence="5" id="KW-1185">Reference proteome</keyword>
<dbReference type="SMART" id="SM00176">
    <property type="entry name" value="RAN"/>
    <property type="match status" value="1"/>
</dbReference>
<evidence type="ECO:0008006" key="6">
    <source>
        <dbReference type="Google" id="ProtNLM"/>
    </source>
</evidence>
<dbReference type="FunFam" id="3.40.50.300:FF:000808">
    <property type="entry name" value="Small GTP-binding protein, putative"/>
    <property type="match status" value="1"/>
</dbReference>
<dbReference type="Gene3D" id="3.40.50.300">
    <property type="entry name" value="P-loop containing nucleotide triphosphate hydrolases"/>
    <property type="match status" value="1"/>
</dbReference>
<dbReference type="Pfam" id="PF00071">
    <property type="entry name" value="Ras"/>
    <property type="match status" value="1"/>
</dbReference>
<proteinExistence type="inferred from homology"/>
<dbReference type="AlphaFoldDB" id="A0A9J6BWX4"/>
<dbReference type="SMART" id="SM00174">
    <property type="entry name" value="RHO"/>
    <property type="match status" value="1"/>
</dbReference>
<keyword evidence="2" id="KW-0547">Nucleotide-binding</keyword>
<dbReference type="PANTHER" id="PTHR47978">
    <property type="match status" value="1"/>
</dbReference>
<dbReference type="InterPro" id="IPR027417">
    <property type="entry name" value="P-loop_NTPase"/>
</dbReference>
<accession>A0A9J6BWX4</accession>
<dbReference type="SMART" id="SM00173">
    <property type="entry name" value="RAS"/>
    <property type="match status" value="1"/>
</dbReference>
<dbReference type="OrthoDB" id="63533at2759"/>
<dbReference type="NCBIfam" id="TIGR00231">
    <property type="entry name" value="small_GTP"/>
    <property type="match status" value="1"/>
</dbReference>
<dbReference type="PROSITE" id="PS51420">
    <property type="entry name" value="RHO"/>
    <property type="match status" value="1"/>
</dbReference>
<dbReference type="EMBL" id="JADBJN010000003">
    <property type="protein sequence ID" value="KAG5674013.1"/>
    <property type="molecule type" value="Genomic_DNA"/>
</dbReference>
<dbReference type="InterPro" id="IPR001806">
    <property type="entry name" value="Small_GTPase"/>
</dbReference>
<name>A0A9J6BWX4_POLVA</name>
<evidence type="ECO:0000313" key="4">
    <source>
        <dbReference type="EMBL" id="KAG5674013.1"/>
    </source>
</evidence>